<proteinExistence type="predicted"/>
<dbReference type="Pfam" id="PF08970">
    <property type="entry name" value="Sda"/>
    <property type="match status" value="1"/>
</dbReference>
<comment type="caution">
    <text evidence="1">The sequence shown here is derived from an EMBL/GenBank/DDBJ whole genome shotgun (WGS) entry which is preliminary data.</text>
</comment>
<gene>
    <name evidence="1" type="ORF">E4663_14190</name>
</gene>
<dbReference type="SUPFAM" id="SSF100985">
    <property type="entry name" value="Sporulation inhibitor Sda"/>
    <property type="match status" value="1"/>
</dbReference>
<keyword evidence="2" id="KW-1185">Reference proteome</keyword>
<organism evidence="1 2">
    <name type="scientific">Halobacillus salinus</name>
    <dbReference type="NCBI Taxonomy" id="192814"/>
    <lineage>
        <taxon>Bacteria</taxon>
        <taxon>Bacillati</taxon>
        <taxon>Bacillota</taxon>
        <taxon>Bacilli</taxon>
        <taxon>Bacillales</taxon>
        <taxon>Bacillaceae</taxon>
        <taxon>Halobacillus</taxon>
    </lineage>
</organism>
<dbReference type="InterPro" id="IPR036916">
    <property type="entry name" value="Sda_sf"/>
</dbReference>
<dbReference type="Gene3D" id="1.10.287.1100">
    <property type="entry name" value="Sporulation inhibitor A"/>
    <property type="match status" value="1"/>
</dbReference>
<name>A0A4Z0H113_9BACI</name>
<dbReference type="Proteomes" id="UP000297982">
    <property type="component" value="Unassembled WGS sequence"/>
</dbReference>
<evidence type="ECO:0000313" key="1">
    <source>
        <dbReference type="EMBL" id="TGB02482.1"/>
    </source>
</evidence>
<protein>
    <submittedName>
        <fullName evidence="1">Sporulation histidine kinase inhibitor Sda</fullName>
    </submittedName>
</protein>
<accession>A0A4Z0H113</accession>
<evidence type="ECO:0000313" key="2">
    <source>
        <dbReference type="Proteomes" id="UP000297982"/>
    </source>
</evidence>
<dbReference type="RefSeq" id="WP_135328103.1">
    <property type="nucleotide sequence ID" value="NZ_SRJC01000003.1"/>
</dbReference>
<dbReference type="EMBL" id="SRJC01000003">
    <property type="protein sequence ID" value="TGB02482.1"/>
    <property type="molecule type" value="Genomic_DNA"/>
</dbReference>
<sequence length="54" mass="6405">MIREQESVSLENLSDQTLLDTYSQAMKLGLDMNFIEIIKRELRNRGLYSRNEQN</sequence>
<reference evidence="1 2" key="1">
    <citation type="journal article" date="2003" name="Int. J. Syst. Evol. Microbiol.">
        <title>Halobacillus salinus sp. nov., isolated from a salt lake on the coast of the East Sea in Korea.</title>
        <authorList>
            <person name="Yoon J.H."/>
            <person name="Kang K.H."/>
            <person name="Park Y.H."/>
        </authorList>
    </citation>
    <scope>NUCLEOTIDE SEQUENCE [LARGE SCALE GENOMIC DNA]</scope>
    <source>
        <strain evidence="1 2">HSL-3</strain>
    </source>
</reference>
<dbReference type="InterPro" id="IPR015064">
    <property type="entry name" value="Sda"/>
</dbReference>
<dbReference type="AlphaFoldDB" id="A0A4Z0H113"/>